<dbReference type="Proteomes" id="UP000187455">
    <property type="component" value="Unassembled WGS sequence"/>
</dbReference>
<dbReference type="EMBL" id="LSSL01002404">
    <property type="protein sequence ID" value="OLY81493.1"/>
    <property type="molecule type" value="Genomic_DNA"/>
</dbReference>
<sequence length="613" mass="69008">MDEDSENFNENKRKSLNKRVSFAPNAFVKYIQKPSSSNISESSSAKKAKRNSLLPNDPTSQSQNENFTDLSSINELDYDSHLQKKISSHGENSSIIKDSYLSSESFDSKFNHSRSFEEEVKFRSEDSSGFSIGSDSNISFNVEEPLILTNSKISTEINCSDSDIDSDVDVDEYDVTQSIDMDLTGVVNNSSFSLEPVENPHSIQIESTKFNKINSNPVQENFRFSNSSEIPDSTSHHSFNLSLMHDVNSEDEENGHVIPEFSLLNEILNFGKIQENDSSTEGKIVPSSSSQPLLSKDFLSESKEKEKGEEEEDDDDYDEDETEQVDMTLSFTVDKDLAILRNSAEDHSVSDSSKNFENDLHNFKNDFSEKSPIKDQNNLQPMKSISFSNASTDIITPNTLDYSFNEKAENISTSPKTHFSSNLSWENLCHLIHFEGFSILKDLSFPLLKDLSTPSSDSISSQIVLNPSYYFNFICKPQLEYYKSRSLYMDQEISLLNSSWKKKSENFYLDTPISVSNLLENNGSFSEKNTTSLGNFFEAEFDGCSSAIQADEDIHFLAVSDQLNNSLIEICKDSQTLKEINSSLNSEILSKKSMLLEKNNVLNQTSNSPSSEK</sequence>
<accession>A0A1R0GX73</accession>
<evidence type="ECO:0000313" key="3">
    <source>
        <dbReference type="Proteomes" id="UP000187455"/>
    </source>
</evidence>
<reference evidence="2 3" key="1">
    <citation type="journal article" date="2016" name="Mol. Biol. Evol.">
        <title>Genome-Wide Survey of Gut Fungi (Harpellales) Reveals the First Horizontally Transferred Ubiquitin Gene from a Mosquito Host.</title>
        <authorList>
            <person name="Wang Y."/>
            <person name="White M.M."/>
            <person name="Kvist S."/>
            <person name="Moncalvo J.M."/>
        </authorList>
    </citation>
    <scope>NUCLEOTIDE SEQUENCE [LARGE SCALE GENOMIC DNA]</scope>
    <source>
        <strain evidence="2 3">ALG-7-W6</strain>
    </source>
</reference>
<keyword evidence="3" id="KW-1185">Reference proteome</keyword>
<feature type="compositionally biased region" description="Polar residues" evidence="1">
    <location>
        <begin position="277"/>
        <end position="293"/>
    </location>
</feature>
<comment type="caution">
    <text evidence="2">The sequence shown here is derived from an EMBL/GenBank/DDBJ whole genome shotgun (WGS) entry which is preliminary data.</text>
</comment>
<feature type="region of interest" description="Disordered" evidence="1">
    <location>
        <begin position="33"/>
        <end position="66"/>
    </location>
</feature>
<feature type="compositionally biased region" description="Basic and acidic residues" evidence="1">
    <location>
        <begin position="298"/>
        <end position="308"/>
    </location>
</feature>
<feature type="compositionally biased region" description="Polar residues" evidence="1">
    <location>
        <begin position="53"/>
        <end position="66"/>
    </location>
</feature>
<organism evidence="2 3">
    <name type="scientific">Smittium mucronatum</name>
    <dbReference type="NCBI Taxonomy" id="133383"/>
    <lineage>
        <taxon>Eukaryota</taxon>
        <taxon>Fungi</taxon>
        <taxon>Fungi incertae sedis</taxon>
        <taxon>Zoopagomycota</taxon>
        <taxon>Kickxellomycotina</taxon>
        <taxon>Harpellomycetes</taxon>
        <taxon>Harpellales</taxon>
        <taxon>Legeriomycetaceae</taxon>
        <taxon>Smittium</taxon>
    </lineage>
</organism>
<name>A0A1R0GX73_9FUNG</name>
<feature type="compositionally biased region" description="Acidic residues" evidence="1">
    <location>
        <begin position="309"/>
        <end position="323"/>
    </location>
</feature>
<proteinExistence type="predicted"/>
<protein>
    <submittedName>
        <fullName evidence="2">Uncharacterized protein</fullName>
    </submittedName>
</protein>
<dbReference type="AlphaFoldDB" id="A0A1R0GX73"/>
<feature type="region of interest" description="Disordered" evidence="1">
    <location>
        <begin position="277"/>
        <end position="323"/>
    </location>
</feature>
<evidence type="ECO:0000256" key="1">
    <source>
        <dbReference type="SAM" id="MobiDB-lite"/>
    </source>
</evidence>
<feature type="compositionally biased region" description="Low complexity" evidence="1">
    <location>
        <begin position="33"/>
        <end position="45"/>
    </location>
</feature>
<gene>
    <name evidence="2" type="ORF">AYI68_g4390</name>
</gene>
<evidence type="ECO:0000313" key="2">
    <source>
        <dbReference type="EMBL" id="OLY81493.1"/>
    </source>
</evidence>